<dbReference type="InterPro" id="IPR035952">
    <property type="entry name" value="Rhomboid-like_sf"/>
</dbReference>
<keyword evidence="3 7" id="KW-0812">Transmembrane</keyword>
<dbReference type="PANTHER" id="PTHR11009">
    <property type="entry name" value="DER1-LIKE PROTEIN, DERLIN"/>
    <property type="match status" value="1"/>
</dbReference>
<evidence type="ECO:0000313" key="9">
    <source>
        <dbReference type="EMBL" id="EGG13286.1"/>
    </source>
</evidence>
<evidence type="ECO:0000256" key="6">
    <source>
        <dbReference type="ARBA" id="ARBA00023136"/>
    </source>
</evidence>
<proteinExistence type="inferred from homology"/>
<keyword evidence="4 7" id="KW-0256">Endoplasmic reticulum</keyword>
<dbReference type="STRING" id="1054147.F4QEH3"/>
<dbReference type="GO" id="GO:0005789">
    <property type="term" value="C:endoplasmic reticulum membrane"/>
    <property type="evidence" value="ECO:0007669"/>
    <property type="project" value="UniProtKB-SubCell"/>
</dbReference>
<reference evidence="10" key="1">
    <citation type="journal article" date="2011" name="Genome Res.">
        <title>Phylogeny-wide analysis of social amoeba genomes highlights ancient origins for complex intercellular communication.</title>
        <authorList>
            <person name="Heidel A.J."/>
            <person name="Lawal H.M."/>
            <person name="Felder M."/>
            <person name="Schilde C."/>
            <person name="Helps N.R."/>
            <person name="Tunggal B."/>
            <person name="Rivero F."/>
            <person name="John U."/>
            <person name="Schleicher M."/>
            <person name="Eichinger L."/>
            <person name="Platzer M."/>
            <person name="Noegel A.A."/>
            <person name="Schaap P."/>
            <person name="Gloeckner G."/>
        </authorList>
    </citation>
    <scope>NUCLEOTIDE SEQUENCE [LARGE SCALE GENOMIC DNA]</scope>
    <source>
        <strain evidence="10">SH3</strain>
    </source>
</reference>
<dbReference type="EMBL" id="GL883029">
    <property type="protein sequence ID" value="EGG13286.1"/>
    <property type="molecule type" value="Genomic_DNA"/>
</dbReference>
<evidence type="ECO:0000256" key="7">
    <source>
        <dbReference type="RuleBase" id="RU363059"/>
    </source>
</evidence>
<keyword evidence="10" id="KW-1185">Reference proteome</keyword>
<feature type="transmembrane region" description="Helical" evidence="7">
    <location>
        <begin position="102"/>
        <end position="118"/>
    </location>
</feature>
<evidence type="ECO:0000256" key="1">
    <source>
        <dbReference type="ARBA" id="ARBA00004477"/>
    </source>
</evidence>
<evidence type="ECO:0000256" key="8">
    <source>
        <dbReference type="SAM" id="MobiDB-lite"/>
    </source>
</evidence>
<feature type="transmembrane region" description="Helical" evidence="7">
    <location>
        <begin position="150"/>
        <end position="168"/>
    </location>
</feature>
<comment type="function">
    <text evidence="7">May be involved in the degradation of misfolded endoplasmic reticulum (ER) luminal proteins.</text>
</comment>
<dbReference type="GO" id="GO:0006950">
    <property type="term" value="P:response to stress"/>
    <property type="evidence" value="ECO:0007669"/>
    <property type="project" value="UniProtKB-ARBA"/>
</dbReference>
<sequence length="233" mass="26576">MDEVKRWWGDVPPITKLVWGSSVGFTLLVNFGLISGSYVAWDFELVYKKFQIYRLITPFLYNYLSTLERGFFMGRAADLLYMFLASFVVFLVAATFIRELSVLSYALLMLVIYVWSRMNPTAEVSFMFGLKFKAVFLPWVLLIFDTLTGHSFVPGITGITIGHIYYYLTAIYPVAYNKPNYLATPYWVNKLLPQHLRQRPGPAGGRAPAWGDRAQQPGDAPGEYHWGRGRALG</sequence>
<accession>F4QEH3</accession>
<dbReference type="AlphaFoldDB" id="F4QEH3"/>
<gene>
    <name evidence="9" type="primary">derl1</name>
    <name evidence="9" type="ORF">DFA_11047</name>
</gene>
<dbReference type="RefSeq" id="XP_004349985.1">
    <property type="nucleotide sequence ID" value="XM_004349935.1"/>
</dbReference>
<name>F4QEH3_CACFS</name>
<evidence type="ECO:0000256" key="2">
    <source>
        <dbReference type="ARBA" id="ARBA00008917"/>
    </source>
</evidence>
<dbReference type="SUPFAM" id="SSF144091">
    <property type="entry name" value="Rhomboid-like"/>
    <property type="match status" value="1"/>
</dbReference>
<feature type="region of interest" description="Disordered" evidence="8">
    <location>
        <begin position="198"/>
        <end position="223"/>
    </location>
</feature>
<dbReference type="OrthoDB" id="19102at2759"/>
<dbReference type="GeneID" id="14866257"/>
<keyword evidence="6 7" id="KW-0472">Membrane</keyword>
<evidence type="ECO:0000313" key="10">
    <source>
        <dbReference type="Proteomes" id="UP000007797"/>
    </source>
</evidence>
<evidence type="ECO:0000256" key="4">
    <source>
        <dbReference type="ARBA" id="ARBA00022824"/>
    </source>
</evidence>
<feature type="transmembrane region" description="Helical" evidence="7">
    <location>
        <begin position="17"/>
        <end position="41"/>
    </location>
</feature>
<organism evidence="9 10">
    <name type="scientific">Cavenderia fasciculata</name>
    <name type="common">Slime mold</name>
    <name type="synonym">Dictyostelium fasciculatum</name>
    <dbReference type="NCBI Taxonomy" id="261658"/>
    <lineage>
        <taxon>Eukaryota</taxon>
        <taxon>Amoebozoa</taxon>
        <taxon>Evosea</taxon>
        <taxon>Eumycetozoa</taxon>
        <taxon>Dictyostelia</taxon>
        <taxon>Acytosteliales</taxon>
        <taxon>Cavenderiaceae</taxon>
        <taxon>Cavenderia</taxon>
    </lineage>
</organism>
<keyword evidence="5 7" id="KW-1133">Transmembrane helix</keyword>
<feature type="transmembrane region" description="Helical" evidence="7">
    <location>
        <begin position="79"/>
        <end position="96"/>
    </location>
</feature>
<dbReference type="OMA" id="LWRCVTS"/>
<dbReference type="Pfam" id="PF04511">
    <property type="entry name" value="DER1"/>
    <property type="match status" value="1"/>
</dbReference>
<protein>
    <recommendedName>
        <fullName evidence="7">Derlin</fullName>
    </recommendedName>
</protein>
<feature type="compositionally biased region" description="Low complexity" evidence="8">
    <location>
        <begin position="199"/>
        <end position="214"/>
    </location>
</feature>
<dbReference type="KEGG" id="dfa:DFA_11047"/>
<comment type="subcellular location">
    <subcellularLocation>
        <location evidence="1 7">Endoplasmic reticulum membrane</location>
        <topology evidence="1 7">Multi-pass membrane protein</topology>
    </subcellularLocation>
</comment>
<evidence type="ECO:0000256" key="5">
    <source>
        <dbReference type="ARBA" id="ARBA00022989"/>
    </source>
</evidence>
<dbReference type="InterPro" id="IPR007599">
    <property type="entry name" value="DER1"/>
</dbReference>
<dbReference type="Proteomes" id="UP000007797">
    <property type="component" value="Unassembled WGS sequence"/>
</dbReference>
<evidence type="ECO:0000256" key="3">
    <source>
        <dbReference type="ARBA" id="ARBA00022692"/>
    </source>
</evidence>
<comment type="similarity">
    <text evidence="2 7">Belongs to the derlin family.</text>
</comment>